<comment type="similarity">
    <text evidence="1">Belongs to the DIPK family.</text>
</comment>
<dbReference type="PANTHER" id="PTHR32073">
    <property type="entry name" value="GH11358P"/>
    <property type="match status" value="1"/>
</dbReference>
<feature type="signal peptide" evidence="2">
    <location>
        <begin position="1"/>
        <end position="26"/>
    </location>
</feature>
<protein>
    <recommendedName>
        <fullName evidence="5">FAM69 protein-kinase domain-containing protein</fullName>
    </recommendedName>
</protein>
<dbReference type="AlphaFoldDB" id="A0AAG5DQL2"/>
<keyword evidence="2" id="KW-0732">Signal</keyword>
<name>A0AAG5DQL2_ANOAO</name>
<evidence type="ECO:0000256" key="1">
    <source>
        <dbReference type="ARBA" id="ARBA00006338"/>
    </source>
</evidence>
<dbReference type="Proteomes" id="UP000075880">
    <property type="component" value="Unassembled WGS sequence"/>
</dbReference>
<sequence length="409" mass="46457">MLCCRNSYYVPLFLLVLLRFAPKENNFNEEYLKTICEYDTQKLCPECFKDSPKCEQIDFFKPHWSSWSNRINSLFHGHSSLIGTFAGQSSLAVINRLNRDNTIEQLLLEYCKIRSSADTQCSWTDAGSVDYAVTYLKKAILEDSRIEGCIICPSSNKEQSLNRFLNTVEPTMNELRKLLILHTNVKPLLLALMSLRGGLFPVPKLLLLFGFSTIESFDGEPLNNFYDRPLLVRIRIARELIRAAISFTTGIEGFRFFLTDLTPDNVVVRLGNDPKDVAISIVDLDNVIIVDSLADGISEHHNYHVHSKIECDGCFAYVQADICRYRNSDLNLFATCQLLLEDMNGNSVAGLLNSDRTQRSSDFTSQEDNPATTLHNLLQECVSCIPPTCRNRSIILENILDIIKYHSSR</sequence>
<reference evidence="3" key="1">
    <citation type="submission" date="2024-04" db="UniProtKB">
        <authorList>
            <consortium name="EnsemblMetazoa"/>
        </authorList>
    </citation>
    <scope>IDENTIFICATION</scope>
    <source>
        <strain evidence="3">EBRO</strain>
    </source>
</reference>
<feature type="chain" id="PRO_5042466875" description="FAM69 protein-kinase domain-containing protein" evidence="2">
    <location>
        <begin position="27"/>
        <end position="409"/>
    </location>
</feature>
<dbReference type="EnsemblMetazoa" id="ENSAATROPT014259">
    <property type="protein sequence ID" value="ENSAATROPP012999"/>
    <property type="gene ID" value="ENSAATROPG011569"/>
</dbReference>
<evidence type="ECO:0000313" key="4">
    <source>
        <dbReference type="Proteomes" id="UP000075880"/>
    </source>
</evidence>
<dbReference type="PANTHER" id="PTHR32073:SF7">
    <property type="entry name" value="GH11358P"/>
    <property type="match status" value="1"/>
</dbReference>
<organism evidence="3 4">
    <name type="scientific">Anopheles atroparvus</name>
    <name type="common">European mosquito</name>
    <dbReference type="NCBI Taxonomy" id="41427"/>
    <lineage>
        <taxon>Eukaryota</taxon>
        <taxon>Metazoa</taxon>
        <taxon>Ecdysozoa</taxon>
        <taxon>Arthropoda</taxon>
        <taxon>Hexapoda</taxon>
        <taxon>Insecta</taxon>
        <taxon>Pterygota</taxon>
        <taxon>Neoptera</taxon>
        <taxon>Endopterygota</taxon>
        <taxon>Diptera</taxon>
        <taxon>Nematocera</taxon>
        <taxon>Culicoidea</taxon>
        <taxon>Culicidae</taxon>
        <taxon>Anophelinae</taxon>
        <taxon>Anopheles</taxon>
    </lineage>
</organism>
<accession>A0AAG5DQL2</accession>
<dbReference type="InterPro" id="IPR020519">
    <property type="entry name" value="DIPK2A/B"/>
</dbReference>
<evidence type="ECO:0000313" key="3">
    <source>
        <dbReference type="EnsemblMetazoa" id="ENSAATROPP012999"/>
    </source>
</evidence>
<proteinExistence type="inferred from homology"/>
<evidence type="ECO:0000256" key="2">
    <source>
        <dbReference type="SAM" id="SignalP"/>
    </source>
</evidence>
<evidence type="ECO:0008006" key="5">
    <source>
        <dbReference type="Google" id="ProtNLM"/>
    </source>
</evidence>
<keyword evidence="4" id="KW-1185">Reference proteome</keyword>